<gene>
    <name evidence="3" type="primary">MRPL55</name>
</gene>
<dbReference type="AlphaFoldDB" id="A0A6P5LA55"/>
<dbReference type="Pfam" id="PF09776">
    <property type="entry name" value="Mitoc_L55"/>
    <property type="match status" value="1"/>
</dbReference>
<dbReference type="InParanoid" id="A0A6P5LA55"/>
<evidence type="ECO:0000256" key="1">
    <source>
        <dbReference type="SAM" id="MobiDB-lite"/>
    </source>
</evidence>
<dbReference type="InterPro" id="IPR044884">
    <property type="entry name" value="Ribosomal_mL55_sf"/>
</dbReference>
<dbReference type="PANTHER" id="PTHR34095">
    <property type="entry name" value="39S RIBOSOMAL PROTEIN L55, MITOCHONDRIAL"/>
    <property type="match status" value="1"/>
</dbReference>
<feature type="region of interest" description="Disordered" evidence="1">
    <location>
        <begin position="1"/>
        <end position="175"/>
    </location>
</feature>
<keyword evidence="2" id="KW-1185">Reference proteome</keyword>
<reference evidence="3" key="1">
    <citation type="submission" date="2025-08" db="UniProtKB">
        <authorList>
            <consortium name="RefSeq"/>
        </authorList>
    </citation>
    <scope>IDENTIFICATION</scope>
    <source>
        <tissue evidence="3">Spleen</tissue>
    </source>
</reference>
<dbReference type="GeneID" id="110217095"/>
<dbReference type="GO" id="GO:0006412">
    <property type="term" value="P:translation"/>
    <property type="evidence" value="ECO:0007669"/>
    <property type="project" value="TreeGrafter"/>
</dbReference>
<keyword evidence="3" id="KW-0689">Ribosomal protein</keyword>
<evidence type="ECO:0000313" key="2">
    <source>
        <dbReference type="Proteomes" id="UP000515140"/>
    </source>
</evidence>
<dbReference type="CTD" id="128308"/>
<organism evidence="2 3">
    <name type="scientific">Phascolarctos cinereus</name>
    <name type="common">Koala</name>
    <dbReference type="NCBI Taxonomy" id="38626"/>
    <lineage>
        <taxon>Eukaryota</taxon>
        <taxon>Metazoa</taxon>
        <taxon>Chordata</taxon>
        <taxon>Craniata</taxon>
        <taxon>Vertebrata</taxon>
        <taxon>Euteleostomi</taxon>
        <taxon>Mammalia</taxon>
        <taxon>Metatheria</taxon>
        <taxon>Diprotodontia</taxon>
        <taxon>Phascolarctidae</taxon>
        <taxon>Phascolarctos</taxon>
    </lineage>
</organism>
<dbReference type="Gene3D" id="6.20.130.20">
    <property type="entry name" value="Mitochondrial ribosomal protein L55"/>
    <property type="match status" value="1"/>
</dbReference>
<dbReference type="KEGG" id="pcw:110217095"/>
<protein>
    <submittedName>
        <fullName evidence="3">39S ribosomal protein L55, mitochondrial</fullName>
    </submittedName>
</protein>
<dbReference type="Proteomes" id="UP000515140">
    <property type="component" value="Unplaced"/>
</dbReference>
<evidence type="ECO:0000313" key="3">
    <source>
        <dbReference type="RefSeq" id="XP_020854913.1"/>
    </source>
</evidence>
<accession>A0A6P5LA55</accession>
<feature type="compositionally biased region" description="Low complexity" evidence="1">
    <location>
        <begin position="61"/>
        <end position="73"/>
    </location>
</feature>
<dbReference type="RefSeq" id="XP_020854913.1">
    <property type="nucleotide sequence ID" value="XM_020999254.1"/>
</dbReference>
<dbReference type="GO" id="GO:0003735">
    <property type="term" value="F:structural constituent of ribosome"/>
    <property type="evidence" value="ECO:0007669"/>
    <property type="project" value="InterPro"/>
</dbReference>
<proteinExistence type="predicted"/>
<dbReference type="InterPro" id="IPR018615">
    <property type="entry name" value="Ribosomal_mL55"/>
</dbReference>
<name>A0A6P5LA55_PHACI</name>
<keyword evidence="3" id="KW-0687">Ribonucleoprotein</keyword>
<dbReference type="GO" id="GO:0005762">
    <property type="term" value="C:mitochondrial large ribosomal subunit"/>
    <property type="evidence" value="ECO:0007669"/>
    <property type="project" value="InterPro"/>
</dbReference>
<dbReference type="PANTHER" id="PTHR34095:SF1">
    <property type="entry name" value="LARGE RIBOSOMAL SUBUNIT PROTEIN ML55"/>
    <property type="match status" value="1"/>
</dbReference>
<sequence length="334" mass="36233">MESLRAPDPRAGSSTRLGHKFHAPLPAATGNGGRGDSAGLRARASGDPGLGLYGNRRLSAPGAPVSRPGSRPRAPSPQTLPVPSRLPSLQHGSWKAAGAERRGTRLRTSVPARAPRRLTCRPGSDGGGGGRSYPRYSSQLLPDAPAHEGGPRGTSCAAPPPLASSPRAVARRRGRGARDLMPPVCEPPCCVAPEAAPPVSVALRASPGRFPHRSPRSFLQQNLVKISFPTSHHLHTSSIQLNSNRASLTRVHRKAYARLYPVMLVKQDGSTIHIRYKEPRRILTMPVDIDTLSPEERKIRLRKRNPKYVEVGKEEAEFGDDFSVEQYAKFWKKN</sequence>